<reference evidence="1" key="1">
    <citation type="submission" date="2019-10" db="EMBL/GenBank/DDBJ databases">
        <authorList>
            <consortium name="DOE Joint Genome Institute"/>
            <person name="Kuo A."/>
            <person name="Miyauchi S."/>
            <person name="Kiss E."/>
            <person name="Drula E."/>
            <person name="Kohler A."/>
            <person name="Sanchez-Garcia M."/>
            <person name="Andreopoulos B."/>
            <person name="Barry K.W."/>
            <person name="Bonito G."/>
            <person name="Buee M."/>
            <person name="Carver A."/>
            <person name="Chen C."/>
            <person name="Cichocki N."/>
            <person name="Clum A."/>
            <person name="Culley D."/>
            <person name="Crous P.W."/>
            <person name="Fauchery L."/>
            <person name="Girlanda M."/>
            <person name="Hayes R."/>
            <person name="Keri Z."/>
            <person name="LaButti K."/>
            <person name="Lipzen A."/>
            <person name="Lombard V."/>
            <person name="Magnuson J."/>
            <person name="Maillard F."/>
            <person name="Morin E."/>
            <person name="Murat C."/>
            <person name="Nolan M."/>
            <person name="Ohm R."/>
            <person name="Pangilinan J."/>
            <person name="Pereira M."/>
            <person name="Perotto S."/>
            <person name="Peter M."/>
            <person name="Riley R."/>
            <person name="Sitrit Y."/>
            <person name="Stielow B."/>
            <person name="Szollosi G."/>
            <person name="Zifcakova L."/>
            <person name="Stursova M."/>
            <person name="Spatafora J.W."/>
            <person name="Tedersoo L."/>
            <person name="Vaario L.-M."/>
            <person name="Yamada A."/>
            <person name="Yan M."/>
            <person name="Wang P."/>
            <person name="Xu J."/>
            <person name="Bruns T."/>
            <person name="Baldrian P."/>
            <person name="Vilgalys R."/>
            <person name="Henrissat B."/>
            <person name="Grigoriev I.V."/>
            <person name="Hibbett D."/>
            <person name="Nagy L.G."/>
            <person name="Martin F.M."/>
        </authorList>
    </citation>
    <scope>NUCLEOTIDE SEQUENCE</scope>
    <source>
        <strain evidence="1">BED1</strain>
    </source>
</reference>
<protein>
    <recommendedName>
        <fullName evidence="3">Transcription factor domain-containing protein</fullName>
    </recommendedName>
</protein>
<gene>
    <name evidence="1" type="ORF">L210DRAFT_3534542</name>
</gene>
<reference evidence="1" key="2">
    <citation type="journal article" date="2020" name="Nat. Commun.">
        <title>Large-scale genome sequencing of mycorrhizal fungi provides insights into the early evolution of symbiotic traits.</title>
        <authorList>
            <person name="Miyauchi S."/>
            <person name="Kiss E."/>
            <person name="Kuo A."/>
            <person name="Drula E."/>
            <person name="Kohler A."/>
            <person name="Sanchez-Garcia M."/>
            <person name="Morin E."/>
            <person name="Andreopoulos B."/>
            <person name="Barry K.W."/>
            <person name="Bonito G."/>
            <person name="Buee M."/>
            <person name="Carver A."/>
            <person name="Chen C."/>
            <person name="Cichocki N."/>
            <person name="Clum A."/>
            <person name="Culley D."/>
            <person name="Crous P.W."/>
            <person name="Fauchery L."/>
            <person name="Girlanda M."/>
            <person name="Hayes R.D."/>
            <person name="Keri Z."/>
            <person name="LaButti K."/>
            <person name="Lipzen A."/>
            <person name="Lombard V."/>
            <person name="Magnuson J."/>
            <person name="Maillard F."/>
            <person name="Murat C."/>
            <person name="Nolan M."/>
            <person name="Ohm R.A."/>
            <person name="Pangilinan J."/>
            <person name="Pereira M.F."/>
            <person name="Perotto S."/>
            <person name="Peter M."/>
            <person name="Pfister S."/>
            <person name="Riley R."/>
            <person name="Sitrit Y."/>
            <person name="Stielow J.B."/>
            <person name="Szollosi G."/>
            <person name="Zifcakova L."/>
            <person name="Stursova M."/>
            <person name="Spatafora J.W."/>
            <person name="Tedersoo L."/>
            <person name="Vaario L.M."/>
            <person name="Yamada A."/>
            <person name="Yan M."/>
            <person name="Wang P."/>
            <person name="Xu J."/>
            <person name="Bruns T."/>
            <person name="Baldrian P."/>
            <person name="Vilgalys R."/>
            <person name="Dunand C."/>
            <person name="Henrissat B."/>
            <person name="Grigoriev I.V."/>
            <person name="Hibbett D."/>
            <person name="Nagy L.G."/>
            <person name="Martin F.M."/>
        </authorList>
    </citation>
    <scope>NUCLEOTIDE SEQUENCE</scope>
    <source>
        <strain evidence="1">BED1</strain>
    </source>
</reference>
<proteinExistence type="predicted"/>
<name>A0AAD4GHL0_BOLED</name>
<evidence type="ECO:0008006" key="3">
    <source>
        <dbReference type="Google" id="ProtNLM"/>
    </source>
</evidence>
<evidence type="ECO:0000313" key="1">
    <source>
        <dbReference type="EMBL" id="KAF8442969.1"/>
    </source>
</evidence>
<evidence type="ECO:0000313" key="2">
    <source>
        <dbReference type="Proteomes" id="UP001194468"/>
    </source>
</evidence>
<accession>A0AAD4GHL0</accession>
<dbReference type="EMBL" id="WHUW01000008">
    <property type="protein sequence ID" value="KAF8442969.1"/>
    <property type="molecule type" value="Genomic_DNA"/>
</dbReference>
<dbReference type="Proteomes" id="UP001194468">
    <property type="component" value="Unassembled WGS sequence"/>
</dbReference>
<organism evidence="1 2">
    <name type="scientific">Boletus edulis BED1</name>
    <dbReference type="NCBI Taxonomy" id="1328754"/>
    <lineage>
        <taxon>Eukaryota</taxon>
        <taxon>Fungi</taxon>
        <taxon>Dikarya</taxon>
        <taxon>Basidiomycota</taxon>
        <taxon>Agaricomycotina</taxon>
        <taxon>Agaricomycetes</taxon>
        <taxon>Agaricomycetidae</taxon>
        <taxon>Boletales</taxon>
        <taxon>Boletineae</taxon>
        <taxon>Boletaceae</taxon>
        <taxon>Boletoideae</taxon>
        <taxon>Boletus</taxon>
    </lineage>
</organism>
<comment type="caution">
    <text evidence="1">The sequence shown here is derived from an EMBL/GenBank/DDBJ whole genome shotgun (WGS) entry which is preliminary data.</text>
</comment>
<dbReference type="AlphaFoldDB" id="A0AAD4GHL0"/>
<keyword evidence="2" id="KW-1185">Reference proteome</keyword>
<sequence length="463" mass="52245">MYFDPDRRTRMQPSLLPAALAIATFFQSSEAGFGKQGRRKAMRLRDVAQGALEASLNARWIDEELAQAAWLLALFEVCAHPDYTSERCSSALVLVDTIIRTLGLTFVDMEDPASARYSPRSVPSVRSASRSWATNSLLDAGVENMQSSYPWQGCSCTSRSLGQLWPAASEYTPLWLSSPGWDSTWSEAEIRKETCRRLCWSTLVLVAGHTSYNTSVNRTPSELFILEPANFTLLFPGEALRSSNGHSGKDTIWSLNYRTMLLWHSCLRMIYNPSVSEVELTRFGLDAWLEADVLEAAFNSHGCDLERASLFQGREYLFNVRMIVTHEFQHYVPIATGDVTRLFHKKAEVWLTHQGVLAERVVQSLGSVTGNASQPLLHRPFFVFWFMGQISRALALWERDNSLTLALDVCAALFRPIDYLSALWPSLEQRRRLQEIRERFAAACENAGRQLLSPSPPEVIISY</sequence>